<protein>
    <submittedName>
        <fullName evidence="2">Sel1 repeat family protein</fullName>
    </submittedName>
</protein>
<organism evidence="2 3">
    <name type="scientific">Glacieibacterium frigidum</name>
    <dbReference type="NCBI Taxonomy" id="2593303"/>
    <lineage>
        <taxon>Bacteria</taxon>
        <taxon>Pseudomonadati</taxon>
        <taxon>Pseudomonadota</taxon>
        <taxon>Alphaproteobacteria</taxon>
        <taxon>Sphingomonadales</taxon>
        <taxon>Sphingosinicellaceae</taxon>
        <taxon>Glacieibacterium</taxon>
    </lineage>
</organism>
<keyword evidence="1" id="KW-0732">Signal</keyword>
<accession>A0A552U8J8</accession>
<dbReference type="InterPro" id="IPR006597">
    <property type="entry name" value="Sel1-like"/>
</dbReference>
<proteinExistence type="predicted"/>
<evidence type="ECO:0000313" key="2">
    <source>
        <dbReference type="EMBL" id="TRW14543.1"/>
    </source>
</evidence>
<name>A0A552U8J8_9SPHN</name>
<comment type="caution">
    <text evidence="2">The sequence shown here is derived from an EMBL/GenBank/DDBJ whole genome shotgun (WGS) entry which is preliminary data.</text>
</comment>
<sequence length="182" mass="19315">MLRLAVAALLLVPGVATAKRAACPPAQTERIAAIIADAAGNIGLLVATFRGRMPTEDVRCWAATGDKRMQWELGRRLENGDGIARDVAAAEELYEAAGAARLGTIYVYSPGINGAAGTVLPIRTGPDVTGLPEAQVSRALLHIEGRAAKPNYRKGRKILERLAKAGHTPAIELIAKYDARRV</sequence>
<evidence type="ECO:0000256" key="1">
    <source>
        <dbReference type="SAM" id="SignalP"/>
    </source>
</evidence>
<gene>
    <name evidence="2" type="ORF">FMM06_12640</name>
</gene>
<reference evidence="2 3" key="1">
    <citation type="submission" date="2019-07" db="EMBL/GenBank/DDBJ databases">
        <title>Novel species isolated from glacier.</title>
        <authorList>
            <person name="Liu Q."/>
            <person name="Xin Y.-H."/>
        </authorList>
    </citation>
    <scope>NUCLEOTIDE SEQUENCE [LARGE SCALE GENOMIC DNA]</scope>
    <source>
        <strain evidence="2 3">LB1R16</strain>
    </source>
</reference>
<dbReference type="RefSeq" id="WP_144237748.1">
    <property type="nucleotide sequence ID" value="NZ_VJWA01000002.1"/>
</dbReference>
<dbReference type="Pfam" id="PF08238">
    <property type="entry name" value="Sel1"/>
    <property type="match status" value="2"/>
</dbReference>
<dbReference type="OrthoDB" id="8481625at2"/>
<feature type="chain" id="PRO_5021757608" evidence="1">
    <location>
        <begin position="19"/>
        <end position="182"/>
    </location>
</feature>
<dbReference type="InterPro" id="IPR011990">
    <property type="entry name" value="TPR-like_helical_dom_sf"/>
</dbReference>
<dbReference type="SMART" id="SM00671">
    <property type="entry name" value="SEL1"/>
    <property type="match status" value="2"/>
</dbReference>
<keyword evidence="3" id="KW-1185">Reference proteome</keyword>
<feature type="signal peptide" evidence="1">
    <location>
        <begin position="1"/>
        <end position="18"/>
    </location>
</feature>
<dbReference type="EMBL" id="VJWA01000002">
    <property type="protein sequence ID" value="TRW14543.1"/>
    <property type="molecule type" value="Genomic_DNA"/>
</dbReference>
<dbReference type="SUPFAM" id="SSF81901">
    <property type="entry name" value="HCP-like"/>
    <property type="match status" value="1"/>
</dbReference>
<dbReference type="Proteomes" id="UP000317894">
    <property type="component" value="Unassembled WGS sequence"/>
</dbReference>
<evidence type="ECO:0000313" key="3">
    <source>
        <dbReference type="Proteomes" id="UP000317894"/>
    </source>
</evidence>
<dbReference type="AlphaFoldDB" id="A0A552U8J8"/>
<dbReference type="Gene3D" id="1.25.40.10">
    <property type="entry name" value="Tetratricopeptide repeat domain"/>
    <property type="match status" value="1"/>
</dbReference>